<dbReference type="OrthoDB" id="548867at2759"/>
<gene>
    <name evidence="2" type="primary">smyd2a</name>
    <name evidence="2" type="ORF">SNAT2548_LOCUS27023</name>
</gene>
<comment type="caution">
    <text evidence="2">The sequence shown here is derived from an EMBL/GenBank/DDBJ whole genome shotgun (WGS) entry which is preliminary data.</text>
</comment>
<reference evidence="2" key="1">
    <citation type="submission" date="2021-02" db="EMBL/GenBank/DDBJ databases">
        <authorList>
            <person name="Dougan E. K."/>
            <person name="Rhodes N."/>
            <person name="Thang M."/>
            <person name="Chan C."/>
        </authorList>
    </citation>
    <scope>NUCLEOTIDE SEQUENCE</scope>
</reference>
<protein>
    <submittedName>
        <fullName evidence="2">Smyd2a protein</fullName>
    </submittedName>
</protein>
<evidence type="ECO:0000256" key="1">
    <source>
        <dbReference type="SAM" id="MobiDB-lite"/>
    </source>
</evidence>
<proteinExistence type="predicted"/>
<sequence length="384" mass="41938">MEKRSEGHLERLPATVRPTLAIKAFEHLSVKGKDPIRLRAHRQILVLLLTAAAAVQKEELGPLNQTGEPFDSQLLWDLSASGCGSLPEKRSSLDSKAGSNKITPFGRENTAGELQDIAAKSQDTLVDAVETAEAGVAKNTLPRPLVLQHTAPEAVVQAEKVQNTVPEAVLQACVRLCEDVELLARLSQLCKAMWQVISNPHFLEELRAQIALTHSWLMFASRREWLDRTDLGFTTLASISGWVRLQHDLEVDARLARSDNQVCVTACLPVQQPASTHPGARHARLCSMIVMLCASCTLGLSGWSALSLFATVSIAAAFVLPLRFLSESPRCDWESVSDFDDGIRDGPQELSAEVRNAIVRYCQEHPWPAVGVAGTPVAPRESPQ</sequence>
<dbReference type="EMBL" id="CAJNDS010002451">
    <property type="protein sequence ID" value="CAE7481314.1"/>
    <property type="molecule type" value="Genomic_DNA"/>
</dbReference>
<name>A0A812SIK0_9DINO</name>
<keyword evidence="3" id="KW-1185">Reference proteome</keyword>
<dbReference type="Proteomes" id="UP000604046">
    <property type="component" value="Unassembled WGS sequence"/>
</dbReference>
<accession>A0A812SIK0</accession>
<dbReference type="AlphaFoldDB" id="A0A812SIK0"/>
<evidence type="ECO:0000313" key="2">
    <source>
        <dbReference type="EMBL" id="CAE7481314.1"/>
    </source>
</evidence>
<evidence type="ECO:0000313" key="3">
    <source>
        <dbReference type="Proteomes" id="UP000604046"/>
    </source>
</evidence>
<feature type="region of interest" description="Disordered" evidence="1">
    <location>
        <begin position="87"/>
        <end position="106"/>
    </location>
</feature>
<organism evidence="2 3">
    <name type="scientific">Symbiodinium natans</name>
    <dbReference type="NCBI Taxonomy" id="878477"/>
    <lineage>
        <taxon>Eukaryota</taxon>
        <taxon>Sar</taxon>
        <taxon>Alveolata</taxon>
        <taxon>Dinophyceae</taxon>
        <taxon>Suessiales</taxon>
        <taxon>Symbiodiniaceae</taxon>
        <taxon>Symbiodinium</taxon>
    </lineage>
</organism>